<dbReference type="InterPro" id="IPR037523">
    <property type="entry name" value="VOC_core"/>
</dbReference>
<proteinExistence type="predicted"/>
<dbReference type="PANTHER" id="PTHR41294:SF1">
    <property type="entry name" value="CADMIUM-INDUCED PROTEIN CADI"/>
    <property type="match status" value="1"/>
</dbReference>
<dbReference type="Pfam" id="PF00903">
    <property type="entry name" value="Glyoxalase"/>
    <property type="match status" value="1"/>
</dbReference>
<sequence length="156" mass="16712">MKRLHVHVGVADLDRSIHFYSALFGTGPTVRKADYAKWMVEDPRVNFAISSGNHAANGIEHLGIQVEDGPELQEVYGRLKAADRPVLEEGATTCCYAQSEKSWIADPDGVVWEAFFTNGEATIYGDSPQLGALSVNAAENACCVPALPKAAEGCCG</sequence>
<dbReference type="InterPro" id="IPR029068">
    <property type="entry name" value="Glyas_Bleomycin-R_OHBP_Dase"/>
</dbReference>
<reference evidence="3" key="1">
    <citation type="submission" date="2017-04" db="EMBL/GenBank/DDBJ databases">
        <authorList>
            <person name="Varghese N."/>
            <person name="Submissions S."/>
        </authorList>
    </citation>
    <scope>NUCLEOTIDE SEQUENCE [LARGE SCALE GENOMIC DNA]</scope>
    <source>
        <strain evidence="3">Dd16</strain>
    </source>
</reference>
<evidence type="ECO:0000313" key="3">
    <source>
        <dbReference type="Proteomes" id="UP000192934"/>
    </source>
</evidence>
<dbReference type="SUPFAM" id="SSF54593">
    <property type="entry name" value="Glyoxalase/Bleomycin resistance protein/Dihydroxybiphenyl dioxygenase"/>
    <property type="match status" value="1"/>
</dbReference>
<dbReference type="STRING" id="941907.SAMN06295910_2292"/>
<dbReference type="InterPro" id="IPR004360">
    <property type="entry name" value="Glyas_Fos-R_dOase_dom"/>
</dbReference>
<dbReference type="RefSeq" id="WP_085218889.1">
    <property type="nucleotide sequence ID" value="NZ_LT840185.1"/>
</dbReference>
<keyword evidence="3" id="KW-1185">Reference proteome</keyword>
<dbReference type="OrthoDB" id="9789608at2"/>
<dbReference type="Gene3D" id="3.10.180.10">
    <property type="entry name" value="2,3-Dihydroxybiphenyl 1,2-Dioxygenase, domain 1"/>
    <property type="match status" value="1"/>
</dbReference>
<dbReference type="GO" id="GO:0046686">
    <property type="term" value="P:response to cadmium ion"/>
    <property type="evidence" value="ECO:0007669"/>
    <property type="project" value="TreeGrafter"/>
</dbReference>
<evidence type="ECO:0000259" key="1">
    <source>
        <dbReference type="PROSITE" id="PS51819"/>
    </source>
</evidence>
<dbReference type="InterPro" id="IPR049789">
    <property type="entry name" value="ArsI/CadI-like"/>
</dbReference>
<dbReference type="InterPro" id="IPR052393">
    <property type="entry name" value="Cadmium-induced_rsp"/>
</dbReference>
<dbReference type="GO" id="GO:0051213">
    <property type="term" value="F:dioxygenase activity"/>
    <property type="evidence" value="ECO:0007669"/>
    <property type="project" value="UniProtKB-KW"/>
</dbReference>
<dbReference type="NCBIfam" id="NF041414">
    <property type="entry name" value="ArsI_CadI_VOC"/>
    <property type="match status" value="1"/>
</dbReference>
<gene>
    <name evidence="2" type="ORF">SAMN06295910_2292</name>
</gene>
<dbReference type="Proteomes" id="UP000192934">
    <property type="component" value="Chromosome I"/>
</dbReference>
<dbReference type="EMBL" id="LT840185">
    <property type="protein sequence ID" value="SMF74950.1"/>
    <property type="molecule type" value="Genomic_DNA"/>
</dbReference>
<organism evidence="2 3">
    <name type="scientific">Allosphingosinicella indica</name>
    <dbReference type="NCBI Taxonomy" id="941907"/>
    <lineage>
        <taxon>Bacteria</taxon>
        <taxon>Pseudomonadati</taxon>
        <taxon>Pseudomonadota</taxon>
        <taxon>Alphaproteobacteria</taxon>
        <taxon>Sphingomonadales</taxon>
        <taxon>Sphingomonadaceae</taxon>
        <taxon>Allosphingosinicella</taxon>
    </lineage>
</organism>
<evidence type="ECO:0000313" key="2">
    <source>
        <dbReference type="EMBL" id="SMF74950.1"/>
    </source>
</evidence>
<feature type="domain" description="VOC" evidence="1">
    <location>
        <begin position="2"/>
        <end position="117"/>
    </location>
</feature>
<dbReference type="PROSITE" id="PS51819">
    <property type="entry name" value="VOC"/>
    <property type="match status" value="1"/>
</dbReference>
<keyword evidence="2" id="KW-0560">Oxidoreductase</keyword>
<name>A0A1X7GUZ5_9SPHN</name>
<protein>
    <submittedName>
        <fullName evidence="2">Catechol 2,3-dioxygenase</fullName>
    </submittedName>
</protein>
<keyword evidence="2" id="KW-0223">Dioxygenase</keyword>
<accession>A0A1X7GUZ5</accession>
<dbReference type="PANTHER" id="PTHR41294">
    <property type="entry name" value="CADMIUM-INDUCED PROTEIN CADI"/>
    <property type="match status" value="1"/>
</dbReference>
<dbReference type="AlphaFoldDB" id="A0A1X7GUZ5"/>